<gene>
    <name evidence="3" type="ORF">K4G66_03130</name>
</gene>
<accession>A0AA49GMQ7</accession>
<feature type="chain" id="PRO_5041305009" evidence="2">
    <location>
        <begin position="25"/>
        <end position="397"/>
    </location>
</feature>
<reference evidence="3" key="2">
    <citation type="journal article" date="2024" name="Antonie Van Leeuwenhoek">
        <title>Roseihalotalea indica gen. nov., sp. nov., a halophilic Bacteroidetes from mesopelagic Southwest Indian Ocean with higher carbohydrate metabolic potential.</title>
        <authorList>
            <person name="Chen B."/>
            <person name="Zhang M."/>
            <person name="Lin D."/>
            <person name="Ye J."/>
            <person name="Tang K."/>
        </authorList>
    </citation>
    <scope>NUCLEOTIDE SEQUENCE</scope>
    <source>
        <strain evidence="3">TK19036</strain>
    </source>
</reference>
<dbReference type="Gene3D" id="3.20.20.140">
    <property type="entry name" value="Metal-dependent hydrolases"/>
    <property type="match status" value="1"/>
</dbReference>
<organism evidence="3">
    <name type="scientific">Roseihalotalea indica</name>
    <dbReference type="NCBI Taxonomy" id="2867963"/>
    <lineage>
        <taxon>Bacteria</taxon>
        <taxon>Pseudomonadati</taxon>
        <taxon>Bacteroidota</taxon>
        <taxon>Cytophagia</taxon>
        <taxon>Cytophagales</taxon>
        <taxon>Catalimonadaceae</taxon>
        <taxon>Roseihalotalea</taxon>
    </lineage>
</organism>
<dbReference type="InterPro" id="IPR016195">
    <property type="entry name" value="Pol/histidinol_Pase-like"/>
</dbReference>
<dbReference type="InterPro" id="IPR052018">
    <property type="entry name" value="PHP_domain"/>
</dbReference>
<dbReference type="PANTHER" id="PTHR42924:SF11">
    <property type="entry name" value="POLYMERASE_HISTIDINOL PHOSPHATASE N-TERMINAL DOMAIN-CONTAINING PROTEIN"/>
    <property type="match status" value="1"/>
</dbReference>
<evidence type="ECO:0000256" key="2">
    <source>
        <dbReference type="SAM" id="SignalP"/>
    </source>
</evidence>
<reference evidence="3" key="1">
    <citation type="journal article" date="2023" name="Comput. Struct. Biotechnol. J.">
        <title>Discovery of a novel marine Bacteroidetes with a rich repertoire of carbohydrate-active enzymes.</title>
        <authorList>
            <person name="Chen B."/>
            <person name="Liu G."/>
            <person name="Chen Q."/>
            <person name="Wang H."/>
            <person name="Liu L."/>
            <person name="Tang K."/>
        </authorList>
    </citation>
    <scope>NUCLEOTIDE SEQUENCE</scope>
    <source>
        <strain evidence="3">TK19036</strain>
    </source>
</reference>
<keyword evidence="2" id="KW-0732">Signal</keyword>
<name>A0AA49GMQ7_9BACT</name>
<evidence type="ECO:0000256" key="1">
    <source>
        <dbReference type="SAM" id="MobiDB-lite"/>
    </source>
</evidence>
<dbReference type="GO" id="GO:0004534">
    <property type="term" value="F:5'-3' RNA exonuclease activity"/>
    <property type="evidence" value="ECO:0007669"/>
    <property type="project" value="TreeGrafter"/>
</dbReference>
<sequence length="397" mass="45488">MNRLFISSAACLFFMCLFTDSAFSQQWYRGNLHTHSYWSDGDDFPEMIIDWYKTHNYDFIALSDHNILAAGEFWKLMPDTETARQSFEKYLEKYGEDWVTYQKNDEGRVEVKLKTLEEYRPRFEEPGAFLIIKSEEITDGYEGKPIHMNATNIKELIEPEGGSSVTEVMQNNINQVQAQRKRTGQPMFPHINHPNFGWAITVDDMLPLTGERFFEVYNGHPLVHNYGDDTRLGTEAIWDILITNYLKGGKPVMYGLAVDDSHSYHEFNGEKSNPGRGWVMVQADELTPEAIVTAMEAGNFYGSTGVMLENVVFKSKTLTIKVQPESGVNYRIQFWGTKQGAPREQMGQLLKEVEGTEASYPLADNDLYVRAKIISDKPQENPYQPGDTKTAWTQPVY</sequence>
<feature type="signal peptide" evidence="2">
    <location>
        <begin position="1"/>
        <end position="24"/>
    </location>
</feature>
<dbReference type="PANTHER" id="PTHR42924">
    <property type="entry name" value="EXONUCLEASE"/>
    <property type="match status" value="1"/>
</dbReference>
<feature type="region of interest" description="Disordered" evidence="1">
    <location>
        <begin position="378"/>
        <end position="397"/>
    </location>
</feature>
<dbReference type="AlphaFoldDB" id="A0AA49GMQ7"/>
<dbReference type="EMBL" id="CP120682">
    <property type="protein sequence ID" value="WKN37700.1"/>
    <property type="molecule type" value="Genomic_DNA"/>
</dbReference>
<proteinExistence type="predicted"/>
<protein>
    <submittedName>
        <fullName evidence="3">Histidinol-phosphatase</fullName>
    </submittedName>
</protein>
<evidence type="ECO:0000313" key="3">
    <source>
        <dbReference type="EMBL" id="WKN37700.1"/>
    </source>
</evidence>
<dbReference type="SUPFAM" id="SSF89550">
    <property type="entry name" value="PHP domain-like"/>
    <property type="match status" value="1"/>
</dbReference>
<dbReference type="GO" id="GO:0035312">
    <property type="term" value="F:5'-3' DNA exonuclease activity"/>
    <property type="evidence" value="ECO:0007669"/>
    <property type="project" value="TreeGrafter"/>
</dbReference>